<organism evidence="7 8">
    <name type="scientific">Alteribacillus persepolensis</name>
    <dbReference type="NCBI Taxonomy" id="568899"/>
    <lineage>
        <taxon>Bacteria</taxon>
        <taxon>Bacillati</taxon>
        <taxon>Bacillota</taxon>
        <taxon>Bacilli</taxon>
        <taxon>Bacillales</taxon>
        <taxon>Bacillaceae</taxon>
        <taxon>Alteribacillus</taxon>
    </lineage>
</organism>
<dbReference type="RefSeq" id="WP_091276078.1">
    <property type="nucleotide sequence ID" value="NZ_FNDK01000027.1"/>
</dbReference>
<reference evidence="7 8" key="1">
    <citation type="submission" date="2016-10" db="EMBL/GenBank/DDBJ databases">
        <authorList>
            <person name="de Groot N.N."/>
        </authorList>
    </citation>
    <scope>NUCLEOTIDE SEQUENCE [LARGE SCALE GENOMIC DNA]</scope>
    <source>
        <strain evidence="7 8">DSM 21632</strain>
    </source>
</reference>
<name>A0A1G8IZ28_9BACI</name>
<keyword evidence="4 6" id="KW-0808">Transferase</keyword>
<dbReference type="HAMAP" id="MF_00074">
    <property type="entry name" value="16SrRNA_methyltr_G"/>
    <property type="match status" value="1"/>
</dbReference>
<evidence type="ECO:0000313" key="8">
    <source>
        <dbReference type="Proteomes" id="UP000199163"/>
    </source>
</evidence>
<dbReference type="CDD" id="cd02440">
    <property type="entry name" value="AdoMet_MTases"/>
    <property type="match status" value="1"/>
</dbReference>
<dbReference type="EMBL" id="FNDK01000027">
    <property type="protein sequence ID" value="SDI24181.1"/>
    <property type="molecule type" value="Genomic_DNA"/>
</dbReference>
<dbReference type="Gene3D" id="3.40.50.150">
    <property type="entry name" value="Vaccinia Virus protein VP39"/>
    <property type="match status" value="1"/>
</dbReference>
<comment type="caution">
    <text evidence="6">Lacks conserved residue(s) required for the propagation of feature annotation.</text>
</comment>
<dbReference type="PANTHER" id="PTHR31760:SF0">
    <property type="entry name" value="S-ADENOSYL-L-METHIONINE-DEPENDENT METHYLTRANSFERASES SUPERFAMILY PROTEIN"/>
    <property type="match status" value="1"/>
</dbReference>
<comment type="subcellular location">
    <subcellularLocation>
        <location evidence="6">Cytoplasm</location>
    </subcellularLocation>
</comment>
<comment type="function">
    <text evidence="6">Specifically methylates the N7 position of guanine in position 535 of 16S rRNA.</text>
</comment>
<dbReference type="AlphaFoldDB" id="A0A1G8IZ28"/>
<dbReference type="EC" id="2.1.1.-" evidence="6"/>
<dbReference type="Pfam" id="PF02527">
    <property type="entry name" value="GidB"/>
    <property type="match status" value="1"/>
</dbReference>
<keyword evidence="5 6" id="KW-0949">S-adenosyl-L-methionine</keyword>
<sequence length="238" mass="27060">MSKQQFASWLKQNSIHLSEQQMQQFETYYHALIEWNEKMNLTGITDEDDVYEKHFYDSLTAAFAYDFQSAVRIVDIGAGAGFPSIPIKICFPHLQVVIIDSLKKRTKFLKHIADELGLDNVQFVHGRAEEAARDVSHRETYDVAIARAVAKMNVLTELCLPFVRRGGIFLAMKGSTGLEEKEEANSACRKLGGRWLEPYALKLPHEESSRFILRMEKIDSTPGKYPRKPGTPAKKPLV</sequence>
<dbReference type="FunFam" id="3.40.50.150:FF:000041">
    <property type="entry name" value="Ribosomal RNA small subunit methyltransferase G"/>
    <property type="match status" value="1"/>
</dbReference>
<evidence type="ECO:0000256" key="3">
    <source>
        <dbReference type="ARBA" id="ARBA00022603"/>
    </source>
</evidence>
<comment type="similarity">
    <text evidence="6">Belongs to the methyltransferase superfamily. RNA methyltransferase RsmG family.</text>
</comment>
<accession>A0A1G8IZ28</accession>
<keyword evidence="1 6" id="KW-0963">Cytoplasm</keyword>
<evidence type="ECO:0000313" key="7">
    <source>
        <dbReference type="EMBL" id="SDI24181.1"/>
    </source>
</evidence>
<dbReference type="SUPFAM" id="SSF53335">
    <property type="entry name" value="S-adenosyl-L-methionine-dependent methyltransferases"/>
    <property type="match status" value="1"/>
</dbReference>
<dbReference type="STRING" id="568899.SAMN05192534_12733"/>
<keyword evidence="3 6" id="KW-0489">Methyltransferase</keyword>
<dbReference type="NCBIfam" id="TIGR00138">
    <property type="entry name" value="rsmG_gidB"/>
    <property type="match status" value="1"/>
</dbReference>
<evidence type="ECO:0000256" key="1">
    <source>
        <dbReference type="ARBA" id="ARBA00022490"/>
    </source>
</evidence>
<keyword evidence="8" id="KW-1185">Reference proteome</keyword>
<protein>
    <recommendedName>
        <fullName evidence="6">Ribosomal RNA small subunit methyltransferase G</fullName>
        <ecNumber evidence="6">2.1.1.-</ecNumber>
    </recommendedName>
    <alternativeName>
        <fullName evidence="6">16S rRNA 7-methylguanosine methyltransferase</fullName>
        <shortName evidence="6">16S rRNA m7G methyltransferase</shortName>
    </alternativeName>
</protein>
<dbReference type="InterPro" id="IPR003682">
    <property type="entry name" value="rRNA_ssu_MeTfrase_G"/>
</dbReference>
<dbReference type="OrthoDB" id="9808773at2"/>
<feature type="binding site" evidence="6">
    <location>
        <position position="147"/>
    </location>
    <ligand>
        <name>S-adenosyl-L-methionine</name>
        <dbReference type="ChEBI" id="CHEBI:59789"/>
    </ligand>
</feature>
<dbReference type="GO" id="GO:0005829">
    <property type="term" value="C:cytosol"/>
    <property type="evidence" value="ECO:0007669"/>
    <property type="project" value="TreeGrafter"/>
</dbReference>
<dbReference type="PANTHER" id="PTHR31760">
    <property type="entry name" value="S-ADENOSYL-L-METHIONINE-DEPENDENT METHYLTRANSFERASES SUPERFAMILY PROTEIN"/>
    <property type="match status" value="1"/>
</dbReference>
<dbReference type="GO" id="GO:0070043">
    <property type="term" value="F:rRNA (guanine-N7-)-methyltransferase activity"/>
    <property type="evidence" value="ECO:0007669"/>
    <property type="project" value="UniProtKB-UniRule"/>
</dbReference>
<keyword evidence="2 6" id="KW-0698">rRNA processing</keyword>
<evidence type="ECO:0000256" key="5">
    <source>
        <dbReference type="ARBA" id="ARBA00022691"/>
    </source>
</evidence>
<feature type="binding site" evidence="6">
    <location>
        <position position="77"/>
    </location>
    <ligand>
        <name>S-adenosyl-L-methionine</name>
        <dbReference type="ChEBI" id="CHEBI:59789"/>
    </ligand>
</feature>
<feature type="binding site" evidence="6">
    <location>
        <begin position="128"/>
        <end position="129"/>
    </location>
    <ligand>
        <name>S-adenosyl-L-methionine</name>
        <dbReference type="ChEBI" id="CHEBI:59789"/>
    </ligand>
</feature>
<evidence type="ECO:0000256" key="2">
    <source>
        <dbReference type="ARBA" id="ARBA00022552"/>
    </source>
</evidence>
<evidence type="ECO:0000256" key="4">
    <source>
        <dbReference type="ARBA" id="ARBA00022679"/>
    </source>
</evidence>
<evidence type="ECO:0000256" key="6">
    <source>
        <dbReference type="HAMAP-Rule" id="MF_00074"/>
    </source>
</evidence>
<dbReference type="Proteomes" id="UP000199163">
    <property type="component" value="Unassembled WGS sequence"/>
</dbReference>
<feature type="binding site" evidence="6">
    <location>
        <position position="82"/>
    </location>
    <ligand>
        <name>S-adenosyl-L-methionine</name>
        <dbReference type="ChEBI" id="CHEBI:59789"/>
    </ligand>
</feature>
<gene>
    <name evidence="6" type="primary">rsmG</name>
    <name evidence="7" type="ORF">SAMN05192534_12733</name>
</gene>
<dbReference type="InterPro" id="IPR029063">
    <property type="entry name" value="SAM-dependent_MTases_sf"/>
</dbReference>
<proteinExistence type="inferred from homology"/>